<organism evidence="13 14">
    <name type="scientific">Palleronia caenipelagi</name>
    <dbReference type="NCBI Taxonomy" id="2489174"/>
    <lineage>
        <taxon>Bacteria</taxon>
        <taxon>Pseudomonadati</taxon>
        <taxon>Pseudomonadota</taxon>
        <taxon>Alphaproteobacteria</taxon>
        <taxon>Rhodobacterales</taxon>
        <taxon>Roseobacteraceae</taxon>
        <taxon>Palleronia</taxon>
    </lineage>
</organism>
<dbReference type="GO" id="GO:0008955">
    <property type="term" value="F:peptidoglycan glycosyltransferase activity"/>
    <property type="evidence" value="ECO:0007669"/>
    <property type="project" value="UniProtKB-UniRule"/>
</dbReference>
<evidence type="ECO:0000256" key="8">
    <source>
        <dbReference type="ARBA" id="ARBA00022989"/>
    </source>
</evidence>
<keyword evidence="7 11" id="KW-0573">Peptidoglycan synthesis</keyword>
<dbReference type="GO" id="GO:0009252">
    <property type="term" value="P:peptidoglycan biosynthetic process"/>
    <property type="evidence" value="ECO:0007669"/>
    <property type="project" value="UniProtKB-UniRule"/>
</dbReference>
<dbReference type="PANTHER" id="PTHR30400:SF0">
    <property type="entry name" value="BIOSYNTHETIC PEPTIDOGLYCAN TRANSGLYCOSYLASE"/>
    <property type="match status" value="1"/>
</dbReference>
<proteinExistence type="inferred from homology"/>
<comment type="caution">
    <text evidence="13">The sequence shown here is derived from an EMBL/GenBank/DDBJ whole genome shotgun (WGS) entry which is preliminary data.</text>
</comment>
<accession>A0A547Q6U5</accession>
<evidence type="ECO:0000256" key="10">
    <source>
        <dbReference type="ARBA" id="ARBA00023316"/>
    </source>
</evidence>
<dbReference type="InterPro" id="IPR011812">
    <property type="entry name" value="Pep_trsgly"/>
</dbReference>
<evidence type="ECO:0000259" key="12">
    <source>
        <dbReference type="Pfam" id="PF00912"/>
    </source>
</evidence>
<dbReference type="Gene3D" id="1.10.3810.10">
    <property type="entry name" value="Biosynthetic peptidoglycan transglycosylase-like"/>
    <property type="match status" value="1"/>
</dbReference>
<dbReference type="PANTHER" id="PTHR30400">
    <property type="entry name" value="MONOFUNCTIONAL BIOSYNTHETIC PEPTIDOGLYCAN TRANSGLYCOSYLASE"/>
    <property type="match status" value="1"/>
</dbReference>
<dbReference type="GO" id="GO:0005886">
    <property type="term" value="C:plasma membrane"/>
    <property type="evidence" value="ECO:0007669"/>
    <property type="project" value="UniProtKB-SubCell"/>
</dbReference>
<evidence type="ECO:0000256" key="1">
    <source>
        <dbReference type="ARBA" id="ARBA00022475"/>
    </source>
</evidence>
<evidence type="ECO:0000256" key="2">
    <source>
        <dbReference type="ARBA" id="ARBA00022519"/>
    </source>
</evidence>
<dbReference type="InterPro" id="IPR001264">
    <property type="entry name" value="Glyco_trans_51"/>
</dbReference>
<dbReference type="SUPFAM" id="SSF53955">
    <property type="entry name" value="Lysozyme-like"/>
    <property type="match status" value="1"/>
</dbReference>
<sequence length="241" mass="26230">MAKSKSRRRKAQGPGLLARLRLWILRGLLAVLVLGLLCIALLSVISPITTPYMLSESRRLGGVSYDWVPMDEIAPVMARSAVAAEDARFCQHWGFDMEAIRAALDDGAARGASTISQQVVKNVFLWQGRSWPRKALEAALTPVTELIWTKRRMLAIYLNVAEFDEGVFGVEAAARHYFGVSAADLSPVQAARLAAILPDPKGRSASNPSQFVRQRAASILDGAATIQRDGRAACFERATAP</sequence>
<reference evidence="13 14" key="1">
    <citation type="submission" date="2019-06" db="EMBL/GenBank/DDBJ databases">
        <title>Paenimaribius caenipelagi gen. nov., sp. nov., isolated from a tidal flat.</title>
        <authorList>
            <person name="Yoon J.-H."/>
        </authorList>
    </citation>
    <scope>NUCLEOTIDE SEQUENCE [LARGE SCALE GENOMIC DNA]</scope>
    <source>
        <strain evidence="13 14">JBTF-M29</strain>
    </source>
</reference>
<dbReference type="InterPro" id="IPR023346">
    <property type="entry name" value="Lysozyme-like_dom_sf"/>
</dbReference>
<dbReference type="OrthoDB" id="9766909at2"/>
<comment type="similarity">
    <text evidence="11">Belongs to the glycosyltransferase 51 family.</text>
</comment>
<keyword evidence="4 11" id="KW-0808">Transferase</keyword>
<dbReference type="Pfam" id="PF00912">
    <property type="entry name" value="Transgly"/>
    <property type="match status" value="1"/>
</dbReference>
<keyword evidence="5 11" id="KW-0812">Transmembrane</keyword>
<comment type="subcellular location">
    <subcellularLocation>
        <location evidence="11">Cell inner membrane</location>
        <topology evidence="11">Single-pass membrane protein</topology>
    </subcellularLocation>
</comment>
<evidence type="ECO:0000256" key="7">
    <source>
        <dbReference type="ARBA" id="ARBA00022984"/>
    </source>
</evidence>
<dbReference type="GO" id="GO:0009274">
    <property type="term" value="C:peptidoglycan-based cell wall"/>
    <property type="evidence" value="ECO:0007669"/>
    <property type="project" value="InterPro"/>
</dbReference>
<keyword evidence="2 11" id="KW-0997">Cell inner membrane</keyword>
<dbReference type="GO" id="GO:0016763">
    <property type="term" value="F:pentosyltransferase activity"/>
    <property type="evidence" value="ECO:0007669"/>
    <property type="project" value="InterPro"/>
</dbReference>
<keyword evidence="1 11" id="KW-1003">Cell membrane</keyword>
<dbReference type="UniPathway" id="UPA00219"/>
<evidence type="ECO:0000256" key="11">
    <source>
        <dbReference type="HAMAP-Rule" id="MF_00766"/>
    </source>
</evidence>
<keyword evidence="6 11" id="KW-0133">Cell shape</keyword>
<dbReference type="Proteomes" id="UP000318590">
    <property type="component" value="Unassembled WGS sequence"/>
</dbReference>
<evidence type="ECO:0000313" key="13">
    <source>
        <dbReference type="EMBL" id="TRD22081.1"/>
    </source>
</evidence>
<name>A0A547Q6U5_9RHOB</name>
<comment type="function">
    <text evidence="11">Peptidoglycan polymerase that catalyzes glycan chain elongation from lipid-linked precursors.</text>
</comment>
<protein>
    <recommendedName>
        <fullName evidence="11">Biosynthetic peptidoglycan transglycosylase</fullName>
        <ecNumber evidence="11">2.4.99.28</ecNumber>
    </recommendedName>
    <alternativeName>
        <fullName evidence="11">Glycan polymerase</fullName>
    </alternativeName>
    <alternativeName>
        <fullName evidence="11">Peptidoglycan glycosyltransferase MtgA</fullName>
        <shortName evidence="11">PGT</shortName>
    </alternativeName>
</protein>
<comment type="catalytic activity">
    <reaction evidence="11">
        <text>[GlcNAc-(1-&gt;4)-Mur2Ac(oyl-L-Ala-gamma-D-Glu-L-Lys-D-Ala-D-Ala)](n)-di-trans,octa-cis-undecaprenyl diphosphate + beta-D-GlcNAc-(1-&gt;4)-Mur2Ac(oyl-L-Ala-gamma-D-Glu-L-Lys-D-Ala-D-Ala)-di-trans,octa-cis-undecaprenyl diphosphate = [GlcNAc-(1-&gt;4)-Mur2Ac(oyl-L-Ala-gamma-D-Glu-L-Lys-D-Ala-D-Ala)](n+1)-di-trans,octa-cis-undecaprenyl diphosphate + di-trans,octa-cis-undecaprenyl diphosphate + H(+)</text>
        <dbReference type="Rhea" id="RHEA:23708"/>
        <dbReference type="Rhea" id="RHEA-COMP:9602"/>
        <dbReference type="Rhea" id="RHEA-COMP:9603"/>
        <dbReference type="ChEBI" id="CHEBI:15378"/>
        <dbReference type="ChEBI" id="CHEBI:58405"/>
        <dbReference type="ChEBI" id="CHEBI:60033"/>
        <dbReference type="ChEBI" id="CHEBI:78435"/>
        <dbReference type="EC" id="2.4.99.28"/>
    </reaction>
</comment>
<keyword evidence="8 11" id="KW-1133">Transmembrane helix</keyword>
<feature type="transmembrane region" description="Helical" evidence="11">
    <location>
        <begin position="20"/>
        <end position="45"/>
    </location>
</feature>
<evidence type="ECO:0000256" key="6">
    <source>
        <dbReference type="ARBA" id="ARBA00022960"/>
    </source>
</evidence>
<feature type="domain" description="Glycosyl transferase family 51" evidence="12">
    <location>
        <begin position="64"/>
        <end position="221"/>
    </location>
</feature>
<gene>
    <name evidence="11 13" type="primary">mtgA</name>
    <name evidence="13" type="ORF">FEV53_06870</name>
</gene>
<evidence type="ECO:0000313" key="14">
    <source>
        <dbReference type="Proteomes" id="UP000318590"/>
    </source>
</evidence>
<dbReference type="GO" id="GO:0071555">
    <property type="term" value="P:cell wall organization"/>
    <property type="evidence" value="ECO:0007669"/>
    <property type="project" value="UniProtKB-KW"/>
</dbReference>
<evidence type="ECO:0000256" key="3">
    <source>
        <dbReference type="ARBA" id="ARBA00022676"/>
    </source>
</evidence>
<dbReference type="HAMAP" id="MF_00766">
    <property type="entry name" value="PGT_MtgA"/>
    <property type="match status" value="1"/>
</dbReference>
<dbReference type="EMBL" id="VFSV01000008">
    <property type="protein sequence ID" value="TRD22081.1"/>
    <property type="molecule type" value="Genomic_DNA"/>
</dbReference>
<keyword evidence="3 11" id="KW-0328">Glycosyltransferase</keyword>
<keyword evidence="14" id="KW-1185">Reference proteome</keyword>
<comment type="pathway">
    <text evidence="11">Cell wall biogenesis; peptidoglycan biosynthesis.</text>
</comment>
<keyword evidence="10 11" id="KW-0961">Cell wall biogenesis/degradation</keyword>
<dbReference type="EC" id="2.4.99.28" evidence="11"/>
<dbReference type="GO" id="GO:0008360">
    <property type="term" value="P:regulation of cell shape"/>
    <property type="evidence" value="ECO:0007669"/>
    <property type="project" value="UniProtKB-KW"/>
</dbReference>
<keyword evidence="9 11" id="KW-0472">Membrane</keyword>
<evidence type="ECO:0000256" key="5">
    <source>
        <dbReference type="ARBA" id="ARBA00022692"/>
    </source>
</evidence>
<dbReference type="AlphaFoldDB" id="A0A547Q6U5"/>
<dbReference type="NCBIfam" id="TIGR02070">
    <property type="entry name" value="mono_pep_trsgly"/>
    <property type="match status" value="1"/>
</dbReference>
<dbReference type="InterPro" id="IPR036950">
    <property type="entry name" value="PBP_transglycosylase"/>
</dbReference>
<evidence type="ECO:0000256" key="9">
    <source>
        <dbReference type="ARBA" id="ARBA00023136"/>
    </source>
</evidence>
<evidence type="ECO:0000256" key="4">
    <source>
        <dbReference type="ARBA" id="ARBA00022679"/>
    </source>
</evidence>
<dbReference type="RefSeq" id="WP_142834071.1">
    <property type="nucleotide sequence ID" value="NZ_VFSV01000008.1"/>
</dbReference>